<dbReference type="EMBL" id="CP107525">
    <property type="protein sequence ID" value="UZW64481.1"/>
    <property type="molecule type" value="Genomic_DNA"/>
</dbReference>
<evidence type="ECO:0000256" key="16">
    <source>
        <dbReference type="HAMAP-Rule" id="MF_01274"/>
    </source>
</evidence>
<evidence type="ECO:0000256" key="9">
    <source>
        <dbReference type="ARBA" id="ARBA00022741"/>
    </source>
</evidence>
<dbReference type="HAMAP" id="MF_01274">
    <property type="entry name" value="Pantothen_kinase_3"/>
    <property type="match status" value="1"/>
</dbReference>
<accession>A0AAX3F0L7</accession>
<comment type="similarity">
    <text evidence="14 16">Belongs to the type III pantothenate kinase family.</text>
</comment>
<keyword evidence="10 16" id="KW-0418">Kinase</keyword>
<evidence type="ECO:0000256" key="2">
    <source>
        <dbReference type="ARBA" id="ARBA00001958"/>
    </source>
</evidence>
<evidence type="ECO:0000256" key="13">
    <source>
        <dbReference type="ARBA" id="ARBA00022993"/>
    </source>
</evidence>
<comment type="subcellular location">
    <subcellularLocation>
        <location evidence="3 16">Cytoplasm</location>
    </subcellularLocation>
</comment>
<evidence type="ECO:0000313" key="17">
    <source>
        <dbReference type="EMBL" id="UZW64481.1"/>
    </source>
</evidence>
<proteinExistence type="inferred from homology"/>
<evidence type="ECO:0000256" key="3">
    <source>
        <dbReference type="ARBA" id="ARBA00004496"/>
    </source>
</evidence>
<name>A0AAX3F0L7_MYCSY</name>
<dbReference type="PANTHER" id="PTHR34265:SF1">
    <property type="entry name" value="TYPE III PANTOTHENATE KINASE"/>
    <property type="match status" value="1"/>
</dbReference>
<comment type="caution">
    <text evidence="16">Lacks conserved residue(s) required for the propagation of feature annotation.</text>
</comment>
<evidence type="ECO:0000256" key="5">
    <source>
        <dbReference type="ARBA" id="ARBA00011738"/>
    </source>
</evidence>
<evidence type="ECO:0000256" key="12">
    <source>
        <dbReference type="ARBA" id="ARBA00022958"/>
    </source>
</evidence>
<evidence type="ECO:0000256" key="6">
    <source>
        <dbReference type="ARBA" id="ARBA00012102"/>
    </source>
</evidence>
<evidence type="ECO:0000256" key="14">
    <source>
        <dbReference type="ARBA" id="ARBA00038036"/>
    </source>
</evidence>
<comment type="function">
    <text evidence="16">Catalyzes the phosphorylation of pantothenate (Pan), the first step in CoA biosynthesis.</text>
</comment>
<dbReference type="EC" id="2.7.1.33" evidence="6 16"/>
<dbReference type="CDD" id="cd24015">
    <property type="entry name" value="ASKHA_NBD_PanK-III"/>
    <property type="match status" value="1"/>
</dbReference>
<keyword evidence="8 16" id="KW-0808">Transferase</keyword>
<dbReference type="InterPro" id="IPR004619">
    <property type="entry name" value="Type_III_PanK"/>
</dbReference>
<dbReference type="GO" id="GO:0004594">
    <property type="term" value="F:pantothenate kinase activity"/>
    <property type="evidence" value="ECO:0007669"/>
    <property type="project" value="UniProtKB-UniRule"/>
</dbReference>
<dbReference type="GO" id="GO:0005524">
    <property type="term" value="F:ATP binding"/>
    <property type="evidence" value="ECO:0007669"/>
    <property type="project" value="UniProtKB-UniRule"/>
</dbReference>
<evidence type="ECO:0000256" key="11">
    <source>
        <dbReference type="ARBA" id="ARBA00022840"/>
    </source>
</evidence>
<comment type="cofactor">
    <cofactor evidence="16">
        <name>NH4(+)</name>
        <dbReference type="ChEBI" id="CHEBI:28938"/>
    </cofactor>
    <cofactor evidence="16">
        <name>K(+)</name>
        <dbReference type="ChEBI" id="CHEBI:29103"/>
    </cofactor>
    <text evidence="16">A monovalent cation. Ammonium or potassium.</text>
</comment>
<organism evidence="17 18">
    <name type="scientific">Mycoplasmopsis synoviae</name>
    <name type="common">Mycoplasma synoviae</name>
    <dbReference type="NCBI Taxonomy" id="2109"/>
    <lineage>
        <taxon>Bacteria</taxon>
        <taxon>Bacillati</taxon>
        <taxon>Mycoplasmatota</taxon>
        <taxon>Mycoplasmoidales</taxon>
        <taxon>Metamycoplasmataceae</taxon>
        <taxon>Mycoplasmopsis</taxon>
    </lineage>
</organism>
<dbReference type="Gene3D" id="3.30.420.40">
    <property type="match status" value="2"/>
</dbReference>
<protein>
    <recommendedName>
        <fullName evidence="15 16">Type III pantothenate kinase</fullName>
        <ecNumber evidence="6 16">2.7.1.33</ecNumber>
    </recommendedName>
    <alternativeName>
        <fullName evidence="16">PanK-III</fullName>
    </alternativeName>
    <alternativeName>
        <fullName evidence="16">Pantothenic acid kinase</fullName>
    </alternativeName>
</protein>
<comment type="catalytic activity">
    <reaction evidence="1 16">
        <text>(R)-pantothenate + ATP = (R)-4'-phosphopantothenate + ADP + H(+)</text>
        <dbReference type="Rhea" id="RHEA:16373"/>
        <dbReference type="ChEBI" id="CHEBI:10986"/>
        <dbReference type="ChEBI" id="CHEBI:15378"/>
        <dbReference type="ChEBI" id="CHEBI:29032"/>
        <dbReference type="ChEBI" id="CHEBI:30616"/>
        <dbReference type="ChEBI" id="CHEBI:456216"/>
        <dbReference type="EC" id="2.7.1.33"/>
    </reaction>
</comment>
<dbReference type="SUPFAM" id="SSF53067">
    <property type="entry name" value="Actin-like ATPase domain"/>
    <property type="match status" value="2"/>
</dbReference>
<reference evidence="17" key="1">
    <citation type="submission" date="2022-10" db="EMBL/GenBank/DDBJ databases">
        <authorList>
            <person name="Wei X."/>
        </authorList>
    </citation>
    <scope>NUCLEOTIDE SEQUENCE</scope>
    <source>
        <strain evidence="17">SD2</strain>
    </source>
</reference>
<feature type="binding site" evidence="16">
    <location>
        <position position="134"/>
    </location>
    <ligand>
        <name>ATP</name>
        <dbReference type="ChEBI" id="CHEBI:30616"/>
    </ligand>
</feature>
<dbReference type="PANTHER" id="PTHR34265">
    <property type="entry name" value="TYPE III PANTOTHENATE KINASE"/>
    <property type="match status" value="1"/>
</dbReference>
<dbReference type="InterPro" id="IPR043129">
    <property type="entry name" value="ATPase_NBD"/>
</dbReference>
<evidence type="ECO:0000256" key="1">
    <source>
        <dbReference type="ARBA" id="ARBA00001206"/>
    </source>
</evidence>
<dbReference type="AlphaFoldDB" id="A0AAX3F0L7"/>
<evidence type="ECO:0000256" key="4">
    <source>
        <dbReference type="ARBA" id="ARBA00005225"/>
    </source>
</evidence>
<evidence type="ECO:0000256" key="15">
    <source>
        <dbReference type="ARBA" id="ARBA00040883"/>
    </source>
</evidence>
<dbReference type="GO" id="GO:0015937">
    <property type="term" value="P:coenzyme A biosynthetic process"/>
    <property type="evidence" value="ECO:0007669"/>
    <property type="project" value="UniProtKB-UniRule"/>
</dbReference>
<dbReference type="RefSeq" id="WP_154221605.1">
    <property type="nucleotide sequence ID" value="NZ_CP034544.1"/>
</dbReference>
<evidence type="ECO:0000256" key="7">
    <source>
        <dbReference type="ARBA" id="ARBA00022490"/>
    </source>
</evidence>
<evidence type="ECO:0000256" key="10">
    <source>
        <dbReference type="ARBA" id="ARBA00022777"/>
    </source>
</evidence>
<gene>
    <name evidence="16" type="primary">coaX</name>
    <name evidence="17" type="ORF">OIE46_00030</name>
</gene>
<keyword evidence="12 16" id="KW-0630">Potassium</keyword>
<dbReference type="Pfam" id="PF03309">
    <property type="entry name" value="Pan_kinase"/>
    <property type="match status" value="1"/>
</dbReference>
<sequence>MKNNQSKIKLVIDVGNSYLKIGIFHDLELIELKKFKTKYFKISYFENFYKKVFAKYKFNLFIVFGSVVPSIEQKFLDFVKENNLENNFFLINNYLKLSFKVSEEKLGLIGNDLLGAMEYASKETSNALIFLFGTASVALLLEKLNFSGAIIAPGMNFSFNNLLSKAKKLKGFKLHKENVSLWNLNTQDALESGYENLKNGFIKQIICKSNSNYPVYISGGDISNLSPEISHQFVDNIVLKGYLLIYLKNC</sequence>
<keyword evidence="7 16" id="KW-0963">Cytoplasm</keyword>
<comment type="cofactor">
    <cofactor evidence="2">
        <name>K(+)</name>
        <dbReference type="ChEBI" id="CHEBI:29103"/>
    </cofactor>
</comment>
<comment type="pathway">
    <text evidence="4 16">Cofactor biosynthesis; coenzyme A biosynthesis; CoA from (R)-pantothenate: step 1/5.</text>
</comment>
<evidence type="ECO:0000256" key="8">
    <source>
        <dbReference type="ARBA" id="ARBA00022679"/>
    </source>
</evidence>
<feature type="binding site" evidence="16">
    <location>
        <begin position="13"/>
        <end position="20"/>
    </location>
    <ligand>
        <name>ATP</name>
        <dbReference type="ChEBI" id="CHEBI:30616"/>
    </ligand>
</feature>
<comment type="subunit">
    <text evidence="5 16">Homodimer.</text>
</comment>
<dbReference type="NCBIfam" id="TIGR00671">
    <property type="entry name" value="baf"/>
    <property type="match status" value="1"/>
</dbReference>
<feature type="active site" description="Proton acceptor" evidence="16">
    <location>
        <position position="112"/>
    </location>
</feature>
<feature type="binding site" evidence="16">
    <location>
        <begin position="110"/>
        <end position="113"/>
    </location>
    <ligand>
        <name>substrate</name>
    </ligand>
</feature>
<dbReference type="Proteomes" id="UP001164481">
    <property type="component" value="Chromosome"/>
</dbReference>
<keyword evidence="9 16" id="KW-0547">Nucleotide-binding</keyword>
<evidence type="ECO:0000313" key="18">
    <source>
        <dbReference type="Proteomes" id="UP001164481"/>
    </source>
</evidence>
<dbReference type="GO" id="GO:0005737">
    <property type="term" value="C:cytoplasm"/>
    <property type="evidence" value="ECO:0007669"/>
    <property type="project" value="UniProtKB-SubCell"/>
</dbReference>
<feature type="binding site" evidence="16">
    <location>
        <position position="186"/>
    </location>
    <ligand>
        <name>substrate</name>
    </ligand>
</feature>
<keyword evidence="13 16" id="KW-0173">Coenzyme A biosynthesis</keyword>
<reference evidence="17" key="2">
    <citation type="submission" date="2022-11" db="EMBL/GenBank/DDBJ databases">
        <title>complete genomes of mycoplasma synoviae ZX313 strain and SD2 strain.</title>
        <authorList>
            <person name="Zhong Q."/>
        </authorList>
    </citation>
    <scope>NUCLEOTIDE SEQUENCE</scope>
    <source>
        <strain evidence="17">SD2</strain>
    </source>
</reference>
<keyword evidence="11 16" id="KW-0067">ATP-binding</keyword>